<dbReference type="Gene3D" id="3.40.50.2000">
    <property type="entry name" value="Glycogen Phosphorylase B"/>
    <property type="match status" value="1"/>
</dbReference>
<organism evidence="1 2">
    <name type="scientific">Rubrobacter taiwanensis</name>
    <dbReference type="NCBI Taxonomy" id="185139"/>
    <lineage>
        <taxon>Bacteria</taxon>
        <taxon>Bacillati</taxon>
        <taxon>Actinomycetota</taxon>
        <taxon>Rubrobacteria</taxon>
        <taxon>Rubrobacterales</taxon>
        <taxon>Rubrobacteraceae</taxon>
        <taxon>Rubrobacter</taxon>
    </lineage>
</organism>
<dbReference type="AlphaFoldDB" id="A0A4R1BNE8"/>
<gene>
    <name evidence="1" type="ORF">E0L93_05085</name>
</gene>
<dbReference type="OrthoDB" id="529131at2"/>
<accession>A0A4R1BNE8</accession>
<name>A0A4R1BNE8_9ACTN</name>
<protein>
    <recommendedName>
        <fullName evidence="3">Glycosyltransferase family 1 protein</fullName>
    </recommendedName>
</protein>
<proteinExistence type="predicted"/>
<keyword evidence="2" id="KW-1185">Reference proteome</keyword>
<dbReference type="EMBL" id="SKBU01000009">
    <property type="protein sequence ID" value="TCJ18877.1"/>
    <property type="molecule type" value="Genomic_DNA"/>
</dbReference>
<comment type="caution">
    <text evidence="1">The sequence shown here is derived from an EMBL/GenBank/DDBJ whole genome shotgun (WGS) entry which is preliminary data.</text>
</comment>
<evidence type="ECO:0000313" key="2">
    <source>
        <dbReference type="Proteomes" id="UP000295244"/>
    </source>
</evidence>
<sequence length="315" mass="36033">MVRIALTGQTFWAMHLTRLMNQYGRGKVHATVIPLHWSRPFSQIRDYLRADILVRVGFRPGAATIRGLAFDAFWYLARILNPRARVVYYWIGTDVLNAIEDSKNGNLVRLFFNRALKDYHIAGAPWFVRELTSIGVKATYVCFPSSLPELRSPPPLPETFTILSYVPDQRYEFFGGRTIYAAAQRLPNVQFNIVGGQGEWVPKDLPNLKFHGWQRNMDRFYADASVIVRIVPHDAIGGTVREGLAFARHVIYTYPLPFVRVIEFGVLENLTEAIEGYFRLHQKGELKPNLEGRAYVIKNFDARDATQSLIDALTK</sequence>
<evidence type="ECO:0008006" key="3">
    <source>
        <dbReference type="Google" id="ProtNLM"/>
    </source>
</evidence>
<dbReference type="RefSeq" id="WP_132689395.1">
    <property type="nucleotide sequence ID" value="NZ_SKBU01000009.1"/>
</dbReference>
<dbReference type="Proteomes" id="UP000295244">
    <property type="component" value="Unassembled WGS sequence"/>
</dbReference>
<reference evidence="1 2" key="1">
    <citation type="submission" date="2019-03" db="EMBL/GenBank/DDBJ databases">
        <title>Whole genome sequence of a novel Rubrobacter taiwanensis strain, isolated from Yellowstone National Park.</title>
        <authorList>
            <person name="Freed S."/>
            <person name="Ramaley R.F."/>
            <person name="Kyndt J.A."/>
        </authorList>
    </citation>
    <scope>NUCLEOTIDE SEQUENCE [LARGE SCALE GENOMIC DNA]</scope>
    <source>
        <strain evidence="1 2">Yellowstone</strain>
    </source>
</reference>
<dbReference type="SUPFAM" id="SSF53756">
    <property type="entry name" value="UDP-Glycosyltransferase/glycogen phosphorylase"/>
    <property type="match status" value="1"/>
</dbReference>
<evidence type="ECO:0000313" key="1">
    <source>
        <dbReference type="EMBL" id="TCJ18877.1"/>
    </source>
</evidence>